<dbReference type="InterPro" id="IPR010982">
    <property type="entry name" value="Lambda_DNA-bd_dom_sf"/>
</dbReference>
<evidence type="ECO:0000256" key="3">
    <source>
        <dbReference type="ARBA" id="ARBA00023163"/>
    </source>
</evidence>
<evidence type="ECO:0000313" key="6">
    <source>
        <dbReference type="EMBL" id="QOR72536.1"/>
    </source>
</evidence>
<keyword evidence="2 6" id="KW-0238">DNA-binding</keyword>
<dbReference type="PROSITE" id="PS50932">
    <property type="entry name" value="HTH_LACI_2"/>
    <property type="match status" value="1"/>
</dbReference>
<dbReference type="InterPro" id="IPR028082">
    <property type="entry name" value="Peripla_BP_I"/>
</dbReference>
<dbReference type="KEGG" id="halt:IM660_01640"/>
<dbReference type="EMBL" id="CP063169">
    <property type="protein sequence ID" value="QOR72536.1"/>
    <property type="molecule type" value="Genomic_DNA"/>
</dbReference>
<keyword evidence="1" id="KW-0805">Transcription regulation</keyword>
<dbReference type="InterPro" id="IPR046335">
    <property type="entry name" value="LacI/GalR-like_sensor"/>
</dbReference>
<dbReference type="SUPFAM" id="SSF47413">
    <property type="entry name" value="lambda repressor-like DNA-binding domains"/>
    <property type="match status" value="1"/>
</dbReference>
<dbReference type="Pfam" id="PF13377">
    <property type="entry name" value="Peripla_BP_3"/>
    <property type="match status" value="1"/>
</dbReference>
<proteinExistence type="predicted"/>
<gene>
    <name evidence="6" type="ORF">IM660_01640</name>
</gene>
<evidence type="ECO:0000256" key="4">
    <source>
        <dbReference type="SAM" id="MobiDB-lite"/>
    </source>
</evidence>
<dbReference type="Pfam" id="PF00356">
    <property type="entry name" value="LacI"/>
    <property type="match status" value="1"/>
</dbReference>
<keyword evidence="3" id="KW-0804">Transcription</keyword>
<feature type="compositionally biased region" description="Polar residues" evidence="4">
    <location>
        <begin position="335"/>
        <end position="344"/>
    </location>
</feature>
<dbReference type="Proteomes" id="UP000593758">
    <property type="component" value="Chromosome"/>
</dbReference>
<dbReference type="Gene3D" id="3.40.50.2300">
    <property type="match status" value="2"/>
</dbReference>
<keyword evidence="7" id="KW-1185">Reference proteome</keyword>
<evidence type="ECO:0000256" key="1">
    <source>
        <dbReference type="ARBA" id="ARBA00023015"/>
    </source>
</evidence>
<protein>
    <submittedName>
        <fullName evidence="6">LacI family DNA-binding transcriptional regulator</fullName>
    </submittedName>
</protein>
<dbReference type="Gene3D" id="1.10.260.40">
    <property type="entry name" value="lambda repressor-like DNA-binding domains"/>
    <property type="match status" value="1"/>
</dbReference>
<dbReference type="GO" id="GO:0003700">
    <property type="term" value="F:DNA-binding transcription factor activity"/>
    <property type="evidence" value="ECO:0007669"/>
    <property type="project" value="TreeGrafter"/>
</dbReference>
<feature type="region of interest" description="Disordered" evidence="4">
    <location>
        <begin position="324"/>
        <end position="344"/>
    </location>
</feature>
<evidence type="ECO:0000259" key="5">
    <source>
        <dbReference type="PROSITE" id="PS50932"/>
    </source>
</evidence>
<dbReference type="SUPFAM" id="SSF53822">
    <property type="entry name" value="Periplasmic binding protein-like I"/>
    <property type="match status" value="1"/>
</dbReference>
<accession>A0A7M1SY81</accession>
<organism evidence="6 7">
    <name type="scientific">Ruania alkalisoli</name>
    <dbReference type="NCBI Taxonomy" id="2779775"/>
    <lineage>
        <taxon>Bacteria</taxon>
        <taxon>Bacillati</taxon>
        <taxon>Actinomycetota</taxon>
        <taxon>Actinomycetes</taxon>
        <taxon>Micrococcales</taxon>
        <taxon>Ruaniaceae</taxon>
        <taxon>Ruania</taxon>
    </lineage>
</organism>
<dbReference type="PANTHER" id="PTHR30146">
    <property type="entry name" value="LACI-RELATED TRANSCRIPTIONAL REPRESSOR"/>
    <property type="match status" value="1"/>
</dbReference>
<dbReference type="PANTHER" id="PTHR30146:SF109">
    <property type="entry name" value="HTH-TYPE TRANSCRIPTIONAL REGULATOR GALS"/>
    <property type="match status" value="1"/>
</dbReference>
<dbReference type="CDD" id="cd01392">
    <property type="entry name" value="HTH_LacI"/>
    <property type="match status" value="1"/>
</dbReference>
<sequence>MVSSSNDSKPLTLADIARLAGVSRSAASRALDRVAPVGGARAERVRAIAAAHGYVPNSRAANLRRQRTGLIGVVVPRLTDTVMAMLYEAIVAECAKRGCQATVVTTDDDHRAELERGRALLDQRVDGFIVTTARTDGADPLLLELRERGVPFCLALRTDGESPSALGDDEAGGWMATRHLIEAGHERIAFVGGAPYASSSQGRRAGYLRAMTEAGLSAPPELIHETDFSMQAGVRTGHLLLALAEVPTAVFTANDSLAVGLISAALRSGLRVPEDLSLVGYNDTPIAAHLATPLTSLAVPFAQIAADAVSRLLDGAAATDGEPITRRAPHLVSRESVTSPRRHD</sequence>
<dbReference type="GO" id="GO:0000976">
    <property type="term" value="F:transcription cis-regulatory region binding"/>
    <property type="evidence" value="ECO:0007669"/>
    <property type="project" value="TreeGrafter"/>
</dbReference>
<name>A0A7M1SY81_9MICO</name>
<evidence type="ECO:0000313" key="7">
    <source>
        <dbReference type="Proteomes" id="UP000593758"/>
    </source>
</evidence>
<dbReference type="SMART" id="SM00354">
    <property type="entry name" value="HTH_LACI"/>
    <property type="match status" value="1"/>
</dbReference>
<dbReference type="AlphaFoldDB" id="A0A7M1SY81"/>
<reference evidence="6 7" key="1">
    <citation type="submission" date="2020-10" db="EMBL/GenBank/DDBJ databases">
        <title>Haloactinobacterium sp. RN3S43, a bacterium isolated from saline soil.</title>
        <authorList>
            <person name="Sun J.-Q."/>
        </authorList>
    </citation>
    <scope>NUCLEOTIDE SEQUENCE [LARGE SCALE GENOMIC DNA]</scope>
    <source>
        <strain evidence="6 7">RN3S43</strain>
    </source>
</reference>
<dbReference type="InterPro" id="IPR000843">
    <property type="entry name" value="HTH_LacI"/>
</dbReference>
<dbReference type="PROSITE" id="PS00356">
    <property type="entry name" value="HTH_LACI_1"/>
    <property type="match status" value="1"/>
</dbReference>
<evidence type="ECO:0000256" key="2">
    <source>
        <dbReference type="ARBA" id="ARBA00023125"/>
    </source>
</evidence>
<feature type="domain" description="HTH lacI-type" evidence="5">
    <location>
        <begin position="11"/>
        <end position="65"/>
    </location>
</feature>